<dbReference type="GO" id="GO:0016263">
    <property type="term" value="F:glycoprotein-N-acetylgalactosamine 3-beta-galactosyltransferase activity"/>
    <property type="evidence" value="ECO:0007669"/>
    <property type="project" value="UniProtKB-EC"/>
</dbReference>
<evidence type="ECO:0000256" key="4">
    <source>
        <dbReference type="ARBA" id="ARBA00012557"/>
    </source>
</evidence>
<keyword evidence="9" id="KW-0735">Signal-anchor</keyword>
<evidence type="ECO:0000256" key="11">
    <source>
        <dbReference type="ARBA" id="ARBA00023136"/>
    </source>
</evidence>
<feature type="domain" description="Fringe-like glycosyltransferase" evidence="13">
    <location>
        <begin position="49"/>
        <end position="229"/>
    </location>
</feature>
<evidence type="ECO:0000256" key="10">
    <source>
        <dbReference type="ARBA" id="ARBA00022989"/>
    </source>
</evidence>
<dbReference type="Gene3D" id="3.90.550.50">
    <property type="match status" value="1"/>
</dbReference>
<reference evidence="15" key="1">
    <citation type="submission" date="2017-02" db="UniProtKB">
        <authorList>
            <consortium name="WormBaseParasite"/>
        </authorList>
    </citation>
    <scope>IDENTIFICATION</scope>
</reference>
<dbReference type="Proteomes" id="UP000038045">
    <property type="component" value="Unplaced"/>
</dbReference>
<comment type="pathway">
    <text evidence="2">Protein modification; protein glycosylation.</text>
</comment>
<evidence type="ECO:0000256" key="8">
    <source>
        <dbReference type="ARBA" id="ARBA00022741"/>
    </source>
</evidence>
<dbReference type="PANTHER" id="PTHR23033">
    <property type="entry name" value="BETA1,3-GALACTOSYLTRANSFERASE"/>
    <property type="match status" value="1"/>
</dbReference>
<comment type="subcellular location">
    <subcellularLocation>
        <location evidence="1">Membrane</location>
        <topology evidence="1">Single-pass type II membrane protein</topology>
    </subcellularLocation>
</comment>
<dbReference type="STRING" id="131310.A0A0N4ZR30"/>
<dbReference type="PANTHER" id="PTHR23033:SF12">
    <property type="entry name" value="GLYCOPROTEIN-N-ACETYLGALACTOSAMINE 3-BETA-GALACTOSYLTRANSFERASE 1-RELATED"/>
    <property type="match status" value="1"/>
</dbReference>
<evidence type="ECO:0000259" key="13">
    <source>
        <dbReference type="Pfam" id="PF02434"/>
    </source>
</evidence>
<keyword evidence="10 12" id="KW-1133">Transmembrane helix</keyword>
<evidence type="ECO:0000256" key="12">
    <source>
        <dbReference type="SAM" id="Phobius"/>
    </source>
</evidence>
<keyword evidence="5" id="KW-0328">Glycosyltransferase</keyword>
<evidence type="ECO:0000313" key="15">
    <source>
        <dbReference type="WBParaSite" id="PTRK_0001097000.1"/>
    </source>
</evidence>
<keyword evidence="14" id="KW-1185">Reference proteome</keyword>
<organism evidence="14 15">
    <name type="scientific">Parastrongyloides trichosuri</name>
    <name type="common">Possum-specific nematode worm</name>
    <dbReference type="NCBI Taxonomy" id="131310"/>
    <lineage>
        <taxon>Eukaryota</taxon>
        <taxon>Metazoa</taxon>
        <taxon>Ecdysozoa</taxon>
        <taxon>Nematoda</taxon>
        <taxon>Chromadorea</taxon>
        <taxon>Rhabditida</taxon>
        <taxon>Tylenchina</taxon>
        <taxon>Panagrolaimomorpha</taxon>
        <taxon>Strongyloidoidea</taxon>
        <taxon>Strongyloididae</taxon>
        <taxon>Parastrongyloides</taxon>
    </lineage>
</organism>
<dbReference type="WBParaSite" id="PTRK_0001097000.1">
    <property type="protein sequence ID" value="PTRK_0001097000.1"/>
    <property type="gene ID" value="PTRK_0001097000"/>
</dbReference>
<dbReference type="EC" id="2.4.1.122" evidence="4"/>
<evidence type="ECO:0000256" key="1">
    <source>
        <dbReference type="ARBA" id="ARBA00004606"/>
    </source>
</evidence>
<evidence type="ECO:0000256" key="3">
    <source>
        <dbReference type="ARBA" id="ARBA00006462"/>
    </source>
</evidence>
<evidence type="ECO:0000256" key="6">
    <source>
        <dbReference type="ARBA" id="ARBA00022679"/>
    </source>
</evidence>
<proteinExistence type="inferred from homology"/>
<dbReference type="InterPro" id="IPR003378">
    <property type="entry name" value="Fringe-like_glycosylTrfase"/>
</dbReference>
<dbReference type="GO" id="GO:0016020">
    <property type="term" value="C:membrane"/>
    <property type="evidence" value="ECO:0007669"/>
    <property type="project" value="UniProtKB-SubCell"/>
</dbReference>
<feature type="transmembrane region" description="Helical" evidence="12">
    <location>
        <begin position="6"/>
        <end position="24"/>
    </location>
</feature>
<keyword evidence="7 12" id="KW-0812">Transmembrane</keyword>
<protein>
    <recommendedName>
        <fullName evidence="4">N-acetylgalactosaminide beta-1,3-galactosyltransferase</fullName>
        <ecNumber evidence="4">2.4.1.122</ecNumber>
    </recommendedName>
</protein>
<dbReference type="InterPro" id="IPR026050">
    <property type="entry name" value="C1GALT1/C1GALT1_chp1"/>
</dbReference>
<dbReference type="AlphaFoldDB" id="A0A0N4ZR30"/>
<comment type="similarity">
    <text evidence="3">Belongs to the glycosyltransferase 31 family. Beta3-Gal-T subfamily.</text>
</comment>
<evidence type="ECO:0000313" key="14">
    <source>
        <dbReference type="Proteomes" id="UP000038045"/>
    </source>
</evidence>
<accession>A0A0N4ZR30</accession>
<keyword evidence="8" id="KW-0547">Nucleotide-binding</keyword>
<keyword evidence="6" id="KW-0808">Transferase</keyword>
<sequence>MKIKSSFLTFSLILLLFLIIPYILKFSSKKKLNKNALYDVFKNILYNRTKIFCIILTSERYHQTRVVNIRNTYLKRCNNYIFASKKENKKQGIIKACDNDTYQATFCKFRNALKYAWKIYGDKYDWYYKLDDDSYPIMENVRAFLMNKNSNDYKYYGFKLRIPEEKKYIHFMSGGPGFILSKSSTKLLVDTLFDNSKFCSQYGMLPEDVEIGRCLMNYGINFSSNNDFYNRILFSVFDPMRMLSPTTRSKVLLGYWVMSNSTFYPNINIMGKFPLSFHYVRNETFYLLEHLIYKASVIGRRSSIDRMVDSNKRNTLGKIKNLYNLIKNFSSKIFI</sequence>
<name>A0A0N4ZR30_PARTI</name>
<evidence type="ECO:0000256" key="5">
    <source>
        <dbReference type="ARBA" id="ARBA00022676"/>
    </source>
</evidence>
<dbReference type="Pfam" id="PF02434">
    <property type="entry name" value="Fringe"/>
    <property type="match status" value="1"/>
</dbReference>
<evidence type="ECO:0000256" key="9">
    <source>
        <dbReference type="ARBA" id="ARBA00022968"/>
    </source>
</evidence>
<keyword evidence="11 12" id="KW-0472">Membrane</keyword>
<evidence type="ECO:0000256" key="7">
    <source>
        <dbReference type="ARBA" id="ARBA00022692"/>
    </source>
</evidence>
<dbReference type="GO" id="GO:0000166">
    <property type="term" value="F:nucleotide binding"/>
    <property type="evidence" value="ECO:0007669"/>
    <property type="project" value="UniProtKB-KW"/>
</dbReference>
<evidence type="ECO:0000256" key="2">
    <source>
        <dbReference type="ARBA" id="ARBA00004922"/>
    </source>
</evidence>